<dbReference type="EMBL" id="LATX01000296">
    <property type="protein sequence ID" value="KTB46637.1"/>
    <property type="molecule type" value="Genomic_DNA"/>
</dbReference>
<feature type="region of interest" description="Disordered" evidence="1">
    <location>
        <begin position="1"/>
        <end position="30"/>
    </location>
</feature>
<sequence>MSVNAANTPTTPISNMSTQMPSERRSNKSNPMSCMIKLTLSLVPSYVHISVALHGIWFDTHPL</sequence>
<feature type="transmembrane region" description="Helical" evidence="2">
    <location>
        <begin position="34"/>
        <end position="57"/>
    </location>
</feature>
<evidence type="ECO:0000256" key="2">
    <source>
        <dbReference type="SAM" id="Phobius"/>
    </source>
</evidence>
<feature type="compositionally biased region" description="Polar residues" evidence="1">
    <location>
        <begin position="1"/>
        <end position="21"/>
    </location>
</feature>
<accession>A0A0W0F7J8</accession>
<evidence type="ECO:0000256" key="1">
    <source>
        <dbReference type="SAM" id="MobiDB-lite"/>
    </source>
</evidence>
<comment type="caution">
    <text evidence="3">The sequence shown here is derived from an EMBL/GenBank/DDBJ whole genome shotgun (WGS) entry which is preliminary data.</text>
</comment>
<protein>
    <submittedName>
        <fullName evidence="3">Uncharacterized protein</fullName>
    </submittedName>
</protein>
<reference evidence="3 7" key="1">
    <citation type="submission" date="2015-12" db="EMBL/GenBank/DDBJ databases">
        <title>Draft genome sequence of Moniliophthora roreri, the causal agent of frosty pod rot of cacao.</title>
        <authorList>
            <person name="Aime M.C."/>
            <person name="Diaz-Valderrama J.R."/>
            <person name="Kijpornyongpan T."/>
            <person name="Phillips-Mora W."/>
        </authorList>
    </citation>
    <scope>NUCLEOTIDE SEQUENCE [LARGE SCALE GENOMIC DNA]</scope>
    <source>
        <strain evidence="3 7">MCA 2952</strain>
    </source>
</reference>
<keyword evidence="2" id="KW-0812">Transmembrane</keyword>
<dbReference type="EMBL" id="LATX01002242">
    <property type="protein sequence ID" value="KTB32323.1"/>
    <property type="molecule type" value="Genomic_DNA"/>
</dbReference>
<organism evidence="3 7">
    <name type="scientific">Moniliophthora roreri</name>
    <name type="common">Frosty pod rot fungus</name>
    <name type="synonym">Monilia roreri</name>
    <dbReference type="NCBI Taxonomy" id="221103"/>
    <lineage>
        <taxon>Eukaryota</taxon>
        <taxon>Fungi</taxon>
        <taxon>Dikarya</taxon>
        <taxon>Basidiomycota</taxon>
        <taxon>Agaricomycotina</taxon>
        <taxon>Agaricomycetes</taxon>
        <taxon>Agaricomycetidae</taxon>
        <taxon>Agaricales</taxon>
        <taxon>Marasmiineae</taxon>
        <taxon>Marasmiaceae</taxon>
        <taxon>Moniliophthora</taxon>
    </lineage>
</organism>
<evidence type="ECO:0000313" key="3">
    <source>
        <dbReference type="EMBL" id="KTB32323.1"/>
    </source>
</evidence>
<proteinExistence type="predicted"/>
<dbReference type="Proteomes" id="UP000054988">
    <property type="component" value="Unassembled WGS sequence"/>
</dbReference>
<evidence type="ECO:0000313" key="4">
    <source>
        <dbReference type="EMBL" id="KTB43262.1"/>
    </source>
</evidence>
<dbReference type="EMBL" id="LATX01001218">
    <property type="protein sequence ID" value="KTB43262.1"/>
    <property type="molecule type" value="Genomic_DNA"/>
</dbReference>
<evidence type="ECO:0000313" key="5">
    <source>
        <dbReference type="EMBL" id="KTB44341.1"/>
    </source>
</evidence>
<dbReference type="AlphaFoldDB" id="A0A0W0F7J8"/>
<gene>
    <name evidence="3" type="ORF">WG66_15173</name>
    <name evidence="5" type="ORF">WG66_3101</name>
    <name evidence="4" type="ORF">WG66_4154</name>
    <name evidence="6" type="ORF">WG66_786</name>
</gene>
<evidence type="ECO:0000313" key="6">
    <source>
        <dbReference type="EMBL" id="KTB46637.1"/>
    </source>
</evidence>
<evidence type="ECO:0000313" key="7">
    <source>
        <dbReference type="Proteomes" id="UP000054988"/>
    </source>
</evidence>
<dbReference type="EMBL" id="LATX01000951">
    <property type="protein sequence ID" value="KTB44341.1"/>
    <property type="molecule type" value="Genomic_DNA"/>
</dbReference>
<keyword evidence="2" id="KW-1133">Transmembrane helix</keyword>
<name>A0A0W0F7J8_MONRR</name>
<keyword evidence="2" id="KW-0472">Membrane</keyword>